<evidence type="ECO:0000256" key="10">
    <source>
        <dbReference type="ARBA" id="ARBA00023014"/>
    </source>
</evidence>
<dbReference type="EMBL" id="SRMQ01000003">
    <property type="protein sequence ID" value="TGJ77026.1"/>
    <property type="molecule type" value="Genomic_DNA"/>
</dbReference>
<keyword evidence="6" id="KW-0479">Metal-binding</keyword>
<dbReference type="PROSITE" id="PS51379">
    <property type="entry name" value="4FE4S_FER_2"/>
    <property type="match status" value="2"/>
</dbReference>
<dbReference type="InterPro" id="IPR050157">
    <property type="entry name" value="PSI_iron-sulfur_center"/>
</dbReference>
<dbReference type="GO" id="GO:0051539">
    <property type="term" value="F:4 iron, 4 sulfur cluster binding"/>
    <property type="evidence" value="ECO:0007669"/>
    <property type="project" value="UniProtKB-KW"/>
</dbReference>
<keyword evidence="9" id="KW-0408">Iron</keyword>
<keyword evidence="13" id="KW-1185">Reference proteome</keyword>
<dbReference type="Gene3D" id="3.30.70.20">
    <property type="match status" value="1"/>
</dbReference>
<evidence type="ECO:0000256" key="3">
    <source>
        <dbReference type="ARBA" id="ARBA00013529"/>
    </source>
</evidence>
<sequence length="56" mass="5544">MAYVISDECISCGACEAGCPVNAISQGDGKFVIDADLCTECGACADACPVGAPAQE</sequence>
<organism evidence="12 13">
    <name type="scientific">Caproiciproducens galactitolivorans</name>
    <dbReference type="NCBI Taxonomy" id="642589"/>
    <lineage>
        <taxon>Bacteria</taxon>
        <taxon>Bacillati</taxon>
        <taxon>Bacillota</taxon>
        <taxon>Clostridia</taxon>
        <taxon>Eubacteriales</taxon>
        <taxon>Acutalibacteraceae</taxon>
        <taxon>Caproiciproducens</taxon>
    </lineage>
</organism>
<evidence type="ECO:0000256" key="7">
    <source>
        <dbReference type="ARBA" id="ARBA00022737"/>
    </source>
</evidence>
<feature type="domain" description="4Fe-4S ferredoxin-type" evidence="11">
    <location>
        <begin position="29"/>
        <end position="56"/>
    </location>
</feature>
<evidence type="ECO:0000313" key="13">
    <source>
        <dbReference type="Proteomes" id="UP000297714"/>
    </source>
</evidence>
<feature type="domain" description="4Fe-4S ferredoxin-type" evidence="11">
    <location>
        <begin position="1"/>
        <end position="28"/>
    </location>
</feature>
<dbReference type="GO" id="GO:0005737">
    <property type="term" value="C:cytoplasm"/>
    <property type="evidence" value="ECO:0007669"/>
    <property type="project" value="TreeGrafter"/>
</dbReference>
<keyword evidence="8" id="KW-0249">Electron transport</keyword>
<dbReference type="PANTHER" id="PTHR24960">
    <property type="entry name" value="PHOTOSYSTEM I IRON-SULFUR CENTER-RELATED"/>
    <property type="match status" value="1"/>
</dbReference>
<dbReference type="GO" id="GO:0046872">
    <property type="term" value="F:metal ion binding"/>
    <property type="evidence" value="ECO:0007669"/>
    <property type="project" value="UniProtKB-KW"/>
</dbReference>
<dbReference type="OrthoDB" id="9803397at2"/>
<dbReference type="PROSITE" id="PS00198">
    <property type="entry name" value="4FE4S_FER_1"/>
    <property type="match status" value="1"/>
</dbReference>
<gene>
    <name evidence="12" type="ORF">CAGA_11010</name>
</gene>
<dbReference type="InterPro" id="IPR017900">
    <property type="entry name" value="4Fe4S_Fe_S_CS"/>
</dbReference>
<evidence type="ECO:0000256" key="6">
    <source>
        <dbReference type="ARBA" id="ARBA00022723"/>
    </source>
</evidence>
<dbReference type="Proteomes" id="UP000297714">
    <property type="component" value="Unassembled WGS sequence"/>
</dbReference>
<keyword evidence="7" id="KW-0677">Repeat</keyword>
<proteinExistence type="predicted"/>
<evidence type="ECO:0000256" key="5">
    <source>
        <dbReference type="ARBA" id="ARBA00022485"/>
    </source>
</evidence>
<dbReference type="Pfam" id="PF12838">
    <property type="entry name" value="Fer4_7"/>
    <property type="match status" value="1"/>
</dbReference>
<dbReference type="RefSeq" id="WP_135658595.1">
    <property type="nucleotide sequence ID" value="NZ_JAJUFJ010000006.1"/>
</dbReference>
<reference evidence="12 13" key="1">
    <citation type="submission" date="2019-04" db="EMBL/GenBank/DDBJ databases">
        <authorList>
            <person name="Poehlein A."/>
            <person name="Bengelsdorf F.R."/>
            <person name="Duerre P."/>
            <person name="Daniel R."/>
        </authorList>
    </citation>
    <scope>NUCLEOTIDE SEQUENCE [LARGE SCALE GENOMIC DNA]</scope>
    <source>
        <strain evidence="12 13">BS-1</strain>
    </source>
</reference>
<evidence type="ECO:0000256" key="4">
    <source>
        <dbReference type="ARBA" id="ARBA00022448"/>
    </source>
</evidence>
<evidence type="ECO:0000256" key="1">
    <source>
        <dbReference type="ARBA" id="ARBA00001966"/>
    </source>
</evidence>
<dbReference type="FunFam" id="3.30.70.20:FF:000045">
    <property type="entry name" value="Ferredoxin, 4Fe-4S"/>
    <property type="match status" value="1"/>
</dbReference>
<evidence type="ECO:0000256" key="9">
    <source>
        <dbReference type="ARBA" id="ARBA00023004"/>
    </source>
</evidence>
<keyword evidence="4" id="KW-0813">Transport</keyword>
<protein>
    <recommendedName>
        <fullName evidence="3">Ferredoxin</fullName>
    </recommendedName>
</protein>
<evidence type="ECO:0000259" key="11">
    <source>
        <dbReference type="PROSITE" id="PS51379"/>
    </source>
</evidence>
<name>A0A4Z0YH97_9FIRM</name>
<dbReference type="PANTHER" id="PTHR24960:SF79">
    <property type="entry name" value="PHOTOSYSTEM I IRON-SULFUR CENTER"/>
    <property type="match status" value="1"/>
</dbReference>
<comment type="function">
    <text evidence="2">Ferredoxins are iron-sulfur proteins that transfer electrons in a wide variety of metabolic reactions.</text>
</comment>
<dbReference type="AlphaFoldDB" id="A0A4Z0YH97"/>
<evidence type="ECO:0000256" key="2">
    <source>
        <dbReference type="ARBA" id="ARBA00003532"/>
    </source>
</evidence>
<keyword evidence="10" id="KW-0411">Iron-sulfur</keyword>
<accession>A0A4Z0YH97</accession>
<evidence type="ECO:0000313" key="12">
    <source>
        <dbReference type="EMBL" id="TGJ77026.1"/>
    </source>
</evidence>
<dbReference type="InterPro" id="IPR017896">
    <property type="entry name" value="4Fe4S_Fe-S-bd"/>
</dbReference>
<comment type="cofactor">
    <cofactor evidence="1">
        <name>[4Fe-4S] cluster</name>
        <dbReference type="ChEBI" id="CHEBI:49883"/>
    </cofactor>
</comment>
<dbReference type="SUPFAM" id="SSF54862">
    <property type="entry name" value="4Fe-4S ferredoxins"/>
    <property type="match status" value="1"/>
</dbReference>
<evidence type="ECO:0000256" key="8">
    <source>
        <dbReference type="ARBA" id="ARBA00022982"/>
    </source>
</evidence>
<keyword evidence="5" id="KW-0004">4Fe-4S</keyword>
<comment type="caution">
    <text evidence="12">The sequence shown here is derived from an EMBL/GenBank/DDBJ whole genome shotgun (WGS) entry which is preliminary data.</text>
</comment>